<accession>A0ABD1QKY6</accession>
<protein>
    <submittedName>
        <fullName evidence="1">Uncharacterized protein</fullName>
    </submittedName>
</protein>
<evidence type="ECO:0000313" key="1">
    <source>
        <dbReference type="EMBL" id="KAL2475614.1"/>
    </source>
</evidence>
<dbReference type="Proteomes" id="UP001604336">
    <property type="component" value="Unassembled WGS sequence"/>
</dbReference>
<gene>
    <name evidence="1" type="ORF">Adt_36350</name>
</gene>
<organism evidence="1 2">
    <name type="scientific">Abeliophyllum distichum</name>
    <dbReference type="NCBI Taxonomy" id="126358"/>
    <lineage>
        <taxon>Eukaryota</taxon>
        <taxon>Viridiplantae</taxon>
        <taxon>Streptophyta</taxon>
        <taxon>Embryophyta</taxon>
        <taxon>Tracheophyta</taxon>
        <taxon>Spermatophyta</taxon>
        <taxon>Magnoliopsida</taxon>
        <taxon>eudicotyledons</taxon>
        <taxon>Gunneridae</taxon>
        <taxon>Pentapetalae</taxon>
        <taxon>asterids</taxon>
        <taxon>lamiids</taxon>
        <taxon>Lamiales</taxon>
        <taxon>Oleaceae</taxon>
        <taxon>Forsythieae</taxon>
        <taxon>Abeliophyllum</taxon>
    </lineage>
</organism>
<name>A0ABD1QKY6_9LAMI</name>
<sequence>MKFPTPGEVAKVCKNQTEARTCYMNALRKVVKREGVAPAVMTIHSEPMDVDRKELDEDMILDEGLDPRIIGSDSLASPVEELEAFSVNPSEPTQELKVGREARGKDERRIEAVLAGEH</sequence>
<dbReference type="AlphaFoldDB" id="A0ABD1QKY6"/>
<proteinExistence type="predicted"/>
<keyword evidence="2" id="KW-1185">Reference proteome</keyword>
<dbReference type="EMBL" id="JBFOLK010000011">
    <property type="protein sequence ID" value="KAL2475614.1"/>
    <property type="molecule type" value="Genomic_DNA"/>
</dbReference>
<reference evidence="2" key="1">
    <citation type="submission" date="2024-07" db="EMBL/GenBank/DDBJ databases">
        <title>Two chromosome-level genome assemblies of Korean endemic species Abeliophyllum distichum and Forsythia ovata (Oleaceae).</title>
        <authorList>
            <person name="Jang H."/>
        </authorList>
    </citation>
    <scope>NUCLEOTIDE SEQUENCE [LARGE SCALE GENOMIC DNA]</scope>
</reference>
<comment type="caution">
    <text evidence="1">The sequence shown here is derived from an EMBL/GenBank/DDBJ whole genome shotgun (WGS) entry which is preliminary data.</text>
</comment>
<evidence type="ECO:0000313" key="2">
    <source>
        <dbReference type="Proteomes" id="UP001604336"/>
    </source>
</evidence>